<reference evidence="4 5" key="1">
    <citation type="journal article" date="2019" name="Sci. Rep.">
        <title>A high-quality genome of Eragrostis curvula grass provides insights into Poaceae evolution and supports new strategies to enhance forage quality.</title>
        <authorList>
            <person name="Carballo J."/>
            <person name="Santos B.A.C.M."/>
            <person name="Zappacosta D."/>
            <person name="Garbus I."/>
            <person name="Selva J.P."/>
            <person name="Gallo C.A."/>
            <person name="Diaz A."/>
            <person name="Albertini E."/>
            <person name="Caccamo M."/>
            <person name="Echenique V."/>
        </authorList>
    </citation>
    <scope>NUCLEOTIDE SEQUENCE [LARGE SCALE GENOMIC DNA]</scope>
    <source>
        <strain evidence="5">cv. Victoria</strain>
        <tissue evidence="4">Leaf</tissue>
    </source>
</reference>
<keyword evidence="5" id="KW-1185">Reference proteome</keyword>
<dbReference type="InterPro" id="IPR002562">
    <property type="entry name" value="3'-5'_exonuclease_dom"/>
</dbReference>
<organism evidence="4 5">
    <name type="scientific">Eragrostis curvula</name>
    <name type="common">weeping love grass</name>
    <dbReference type="NCBI Taxonomy" id="38414"/>
    <lineage>
        <taxon>Eukaryota</taxon>
        <taxon>Viridiplantae</taxon>
        <taxon>Streptophyta</taxon>
        <taxon>Embryophyta</taxon>
        <taxon>Tracheophyta</taxon>
        <taxon>Spermatophyta</taxon>
        <taxon>Magnoliopsida</taxon>
        <taxon>Liliopsida</taxon>
        <taxon>Poales</taxon>
        <taxon>Poaceae</taxon>
        <taxon>PACMAD clade</taxon>
        <taxon>Chloridoideae</taxon>
        <taxon>Eragrostideae</taxon>
        <taxon>Eragrostidinae</taxon>
        <taxon>Eragrostis</taxon>
    </lineage>
</organism>
<name>A0A5J9WMQ7_9POAL</name>
<dbReference type="PANTHER" id="PTHR13620">
    <property type="entry name" value="3-5 EXONUCLEASE"/>
    <property type="match status" value="1"/>
</dbReference>
<dbReference type="InterPro" id="IPR036397">
    <property type="entry name" value="RNaseH_sf"/>
</dbReference>
<dbReference type="Pfam" id="PF01612">
    <property type="entry name" value="DNA_pol_A_exo1"/>
    <property type="match status" value="1"/>
</dbReference>
<accession>A0A5J9WMQ7</accession>
<evidence type="ECO:0000259" key="3">
    <source>
        <dbReference type="Pfam" id="PF01612"/>
    </source>
</evidence>
<dbReference type="InterPro" id="IPR012337">
    <property type="entry name" value="RNaseH-like_sf"/>
</dbReference>
<dbReference type="EMBL" id="RWGY01000002">
    <property type="protein sequence ID" value="TVU49982.1"/>
    <property type="molecule type" value="Genomic_DNA"/>
</dbReference>
<evidence type="ECO:0000313" key="4">
    <source>
        <dbReference type="EMBL" id="TVU49982.1"/>
    </source>
</evidence>
<protein>
    <recommendedName>
        <fullName evidence="3">3'-5' exonuclease domain-containing protein</fullName>
    </recommendedName>
</protein>
<keyword evidence="1" id="KW-0540">Nuclease</keyword>
<evidence type="ECO:0000256" key="2">
    <source>
        <dbReference type="ARBA" id="ARBA00022801"/>
    </source>
</evidence>
<dbReference type="AlphaFoldDB" id="A0A5J9WMQ7"/>
<dbReference type="PANTHER" id="PTHR13620:SF121">
    <property type="entry name" value="EMB|CAB82946.1-RELATED"/>
    <property type="match status" value="1"/>
</dbReference>
<feature type="domain" description="3'-5' exonuclease" evidence="3">
    <location>
        <begin position="96"/>
        <end position="228"/>
    </location>
</feature>
<gene>
    <name evidence="4" type="ORF">EJB05_01331</name>
</gene>
<proteinExistence type="predicted"/>
<dbReference type="GO" id="GO:0008408">
    <property type="term" value="F:3'-5' exonuclease activity"/>
    <property type="evidence" value="ECO:0007669"/>
    <property type="project" value="InterPro"/>
</dbReference>
<evidence type="ECO:0000313" key="5">
    <source>
        <dbReference type="Proteomes" id="UP000324897"/>
    </source>
</evidence>
<dbReference type="GO" id="GO:0003676">
    <property type="term" value="F:nucleic acid binding"/>
    <property type="evidence" value="ECO:0007669"/>
    <property type="project" value="InterPro"/>
</dbReference>
<dbReference type="GO" id="GO:0005737">
    <property type="term" value="C:cytoplasm"/>
    <property type="evidence" value="ECO:0007669"/>
    <property type="project" value="TreeGrafter"/>
</dbReference>
<feature type="non-terminal residue" evidence="4">
    <location>
        <position position="1"/>
    </location>
</feature>
<evidence type="ECO:0000256" key="1">
    <source>
        <dbReference type="ARBA" id="ARBA00022722"/>
    </source>
</evidence>
<keyword evidence="2" id="KW-0378">Hydrolase</keyword>
<dbReference type="GO" id="GO:0005634">
    <property type="term" value="C:nucleus"/>
    <property type="evidence" value="ECO:0007669"/>
    <property type="project" value="TreeGrafter"/>
</dbReference>
<dbReference type="OrthoDB" id="446462at2759"/>
<dbReference type="Gramene" id="TVU49982">
    <property type="protein sequence ID" value="TVU49982"/>
    <property type="gene ID" value="EJB05_01331"/>
</dbReference>
<comment type="caution">
    <text evidence="4">The sequence shown here is derived from an EMBL/GenBank/DDBJ whole genome shotgun (WGS) entry which is preliminary data.</text>
</comment>
<dbReference type="Gene3D" id="3.30.420.10">
    <property type="entry name" value="Ribonuclease H-like superfamily/Ribonuclease H"/>
    <property type="match status" value="1"/>
</dbReference>
<dbReference type="SUPFAM" id="SSF53098">
    <property type="entry name" value="Ribonuclease H-like"/>
    <property type="match status" value="1"/>
</dbReference>
<dbReference type="Proteomes" id="UP000324897">
    <property type="component" value="Chromosome 6"/>
</dbReference>
<dbReference type="InterPro" id="IPR051132">
    <property type="entry name" value="3-5_Exonuclease_domain"/>
</dbReference>
<dbReference type="GO" id="GO:0006139">
    <property type="term" value="P:nucleobase-containing compound metabolic process"/>
    <property type="evidence" value="ECO:0007669"/>
    <property type="project" value="InterPro"/>
</dbReference>
<sequence>MSRRIPSGHACVYSVATFRFGSSAAVIEATVTRDAAVADAWVRALRASHPRGARLLLGLDCKWRQTTKQQPPDEEDDDEDGRRRRSWAAAAVPSRAAVLLLCAGGGSCLVLQLLYARRVPECLRRLLGDPAVRLVGVGVGEGAARLAADHGLVCAAAVDLAGPCGAYLGLEGAGGGDDELGLKDYAKEILGLNMERPDTVAMSDWEKRDLDVAQVRYACVDAYVAYRLGERVLGD</sequence>
<dbReference type="CDD" id="cd06141">
    <property type="entry name" value="WRN_exo"/>
    <property type="match status" value="1"/>
</dbReference>